<feature type="non-terminal residue" evidence="1">
    <location>
        <position position="1"/>
    </location>
</feature>
<dbReference type="EMBL" id="UINC01166367">
    <property type="protein sequence ID" value="SVD68280.1"/>
    <property type="molecule type" value="Genomic_DNA"/>
</dbReference>
<dbReference type="InterPro" id="IPR052159">
    <property type="entry name" value="Competence_DNA_uptake"/>
</dbReference>
<evidence type="ECO:0000313" key="1">
    <source>
        <dbReference type="EMBL" id="SVD68280.1"/>
    </source>
</evidence>
<dbReference type="SUPFAM" id="SSF56281">
    <property type="entry name" value="Metallo-hydrolase/oxidoreductase"/>
    <property type="match status" value="1"/>
</dbReference>
<sequence length="236" mass="26879">FVSHPHRDHYEGLIALLDAGITVSNLHIRIPPKHICDREIPWGCDMKDIRSFLQKAIDHGISIHHPEVGFLYQVTPNSTIEILHAQDDDLPTGTIDVNDLSLIMKWSINDTTVLFTGDLNDKVGTVLSSDPRMRSDFLKMPHHGATGIAPNEFFDQVDPDYVLVPGPKWIWCGERGAQARDWVERKQLPVWINGIDGNIKVDFFDDRIVITPEIDSKECKLHAFGRMEVWLKNNEL</sequence>
<accession>A0A382XBR7</accession>
<proteinExistence type="predicted"/>
<dbReference type="PANTHER" id="PTHR30619">
    <property type="entry name" value="DNA INTERNALIZATION/COMPETENCE PROTEIN COMEC/REC2"/>
    <property type="match status" value="1"/>
</dbReference>
<dbReference type="InterPro" id="IPR036866">
    <property type="entry name" value="RibonucZ/Hydroxyglut_hydro"/>
</dbReference>
<organism evidence="1">
    <name type="scientific">marine metagenome</name>
    <dbReference type="NCBI Taxonomy" id="408172"/>
    <lineage>
        <taxon>unclassified sequences</taxon>
        <taxon>metagenomes</taxon>
        <taxon>ecological metagenomes</taxon>
    </lineage>
</organism>
<gene>
    <name evidence="1" type="ORF">METZ01_LOCUS421134</name>
</gene>
<evidence type="ECO:0008006" key="2">
    <source>
        <dbReference type="Google" id="ProtNLM"/>
    </source>
</evidence>
<reference evidence="1" key="1">
    <citation type="submission" date="2018-05" db="EMBL/GenBank/DDBJ databases">
        <authorList>
            <person name="Lanie J.A."/>
            <person name="Ng W.-L."/>
            <person name="Kazmierczak K.M."/>
            <person name="Andrzejewski T.M."/>
            <person name="Davidsen T.M."/>
            <person name="Wayne K.J."/>
            <person name="Tettelin H."/>
            <person name="Glass J.I."/>
            <person name="Rusch D."/>
            <person name="Podicherti R."/>
            <person name="Tsui H.-C.T."/>
            <person name="Winkler M.E."/>
        </authorList>
    </citation>
    <scope>NUCLEOTIDE SEQUENCE</scope>
</reference>
<name>A0A382XBR7_9ZZZZ</name>
<dbReference type="Gene3D" id="3.60.15.10">
    <property type="entry name" value="Ribonuclease Z/Hydroxyacylglutathione hydrolase-like"/>
    <property type="match status" value="1"/>
</dbReference>
<dbReference type="AlphaFoldDB" id="A0A382XBR7"/>
<protein>
    <recommendedName>
        <fullName evidence="2">Metallo-beta-lactamase domain-containing protein</fullName>
    </recommendedName>
</protein>
<dbReference type="PANTHER" id="PTHR30619:SF1">
    <property type="entry name" value="RECOMBINATION PROTEIN 2"/>
    <property type="match status" value="1"/>
</dbReference>